<name>A0A4Y3WS77_9PSEU</name>
<proteinExistence type="predicted"/>
<gene>
    <name evidence="2" type="ORF">PHY01_40100</name>
</gene>
<evidence type="ECO:0000313" key="2">
    <source>
        <dbReference type="EMBL" id="GEC21727.1"/>
    </source>
</evidence>
<protein>
    <submittedName>
        <fullName evidence="2">Uncharacterized protein</fullName>
    </submittedName>
</protein>
<dbReference type="EMBL" id="BJNG01000036">
    <property type="protein sequence ID" value="GEC21727.1"/>
    <property type="molecule type" value="Genomic_DNA"/>
</dbReference>
<sequence>MVDVSPPDLSLHDVALLDMDVRSPEPSVDGDRIDLYRLPVTDLGRYRLVVVPGMADQEFLARHREVIRGYLDGGGVLLFGGHLHRDWLPGASRFVPLHPPSLASYRVAEIAPHPIFDGVGPDDLTFRRGVAGFFARGHHPPPPGAQVLVRLAGGEPATYVDQVSTAGTIVVHTTADLFTHGEPGTPAARVPGQLVAWARAQGRRDGGASAPVAAPADGPPGTGTGHGLAAVHSGSAPHHRALTTPQYARHLTGGLLYLPDLARTDLTGYDAVVLPERMHRGLLTAAAPRLHELLDAGGTIVAFAGGEPLPEFLPGVRFDPRPTNFWWWLEPGAGLGLRTPSPEHPLFEHLSLRDCTWHYHGALTPPAGAQTLVALPSGEALLYVDRVSTPGTLVVSTLDPLTHFGGHFMPATERFLDGFLPWLGGAVVRSAR</sequence>
<organism evidence="2 3">
    <name type="scientific">Pseudonocardia hydrocarbonoxydans</name>
    <dbReference type="NCBI Taxonomy" id="76726"/>
    <lineage>
        <taxon>Bacteria</taxon>
        <taxon>Bacillati</taxon>
        <taxon>Actinomycetota</taxon>
        <taxon>Actinomycetes</taxon>
        <taxon>Pseudonocardiales</taxon>
        <taxon>Pseudonocardiaceae</taxon>
        <taxon>Pseudonocardia</taxon>
    </lineage>
</organism>
<dbReference type="Proteomes" id="UP000320338">
    <property type="component" value="Unassembled WGS sequence"/>
</dbReference>
<feature type="region of interest" description="Disordered" evidence="1">
    <location>
        <begin position="205"/>
        <end position="236"/>
    </location>
</feature>
<dbReference type="SUPFAM" id="SSF52317">
    <property type="entry name" value="Class I glutamine amidotransferase-like"/>
    <property type="match status" value="2"/>
</dbReference>
<comment type="caution">
    <text evidence="2">The sequence shown here is derived from an EMBL/GenBank/DDBJ whole genome shotgun (WGS) entry which is preliminary data.</text>
</comment>
<feature type="compositionally biased region" description="Low complexity" evidence="1">
    <location>
        <begin position="207"/>
        <end position="216"/>
    </location>
</feature>
<keyword evidence="3" id="KW-1185">Reference proteome</keyword>
<accession>A0A4Y3WS77</accession>
<dbReference type="AlphaFoldDB" id="A0A4Y3WS77"/>
<evidence type="ECO:0000313" key="3">
    <source>
        <dbReference type="Proteomes" id="UP000320338"/>
    </source>
</evidence>
<reference evidence="2 3" key="1">
    <citation type="submission" date="2019-06" db="EMBL/GenBank/DDBJ databases">
        <title>Whole genome shotgun sequence of Pseudonocardia hydrocarbonoxydans NBRC 14498.</title>
        <authorList>
            <person name="Hosoyama A."/>
            <person name="Uohara A."/>
            <person name="Ohji S."/>
            <person name="Ichikawa N."/>
        </authorList>
    </citation>
    <scope>NUCLEOTIDE SEQUENCE [LARGE SCALE GENOMIC DNA]</scope>
    <source>
        <strain evidence="2 3">NBRC 14498</strain>
    </source>
</reference>
<dbReference type="InterPro" id="IPR029062">
    <property type="entry name" value="Class_I_gatase-like"/>
</dbReference>
<evidence type="ECO:0000256" key="1">
    <source>
        <dbReference type="SAM" id="MobiDB-lite"/>
    </source>
</evidence>